<proteinExistence type="predicted"/>
<reference evidence="1" key="1">
    <citation type="submission" date="2023-05" db="EMBL/GenBank/DDBJ databases">
        <authorList>
            <consortium name="ELIXIR-Norway"/>
        </authorList>
    </citation>
    <scope>NUCLEOTIDE SEQUENCE</scope>
</reference>
<evidence type="ECO:0000313" key="2">
    <source>
        <dbReference type="Proteomes" id="UP001162501"/>
    </source>
</evidence>
<dbReference type="Proteomes" id="UP001162501">
    <property type="component" value="Chromosome 19"/>
</dbReference>
<dbReference type="EMBL" id="OX596103">
    <property type="protein sequence ID" value="CAM9874883.1"/>
    <property type="molecule type" value="Genomic_DNA"/>
</dbReference>
<gene>
    <name evidence="1" type="ORF">MRATA1EN22A_LOCUS8713</name>
</gene>
<organism evidence="1 2">
    <name type="scientific">Rangifer tarandus platyrhynchus</name>
    <name type="common">Svalbard reindeer</name>
    <dbReference type="NCBI Taxonomy" id="3082113"/>
    <lineage>
        <taxon>Eukaryota</taxon>
        <taxon>Metazoa</taxon>
        <taxon>Chordata</taxon>
        <taxon>Craniata</taxon>
        <taxon>Vertebrata</taxon>
        <taxon>Euteleostomi</taxon>
        <taxon>Mammalia</taxon>
        <taxon>Eutheria</taxon>
        <taxon>Laurasiatheria</taxon>
        <taxon>Artiodactyla</taxon>
        <taxon>Ruminantia</taxon>
        <taxon>Pecora</taxon>
        <taxon>Cervidae</taxon>
        <taxon>Odocoileinae</taxon>
        <taxon>Rangifer</taxon>
    </lineage>
</organism>
<protein>
    <submittedName>
        <fullName evidence="1">Uncharacterized protein</fullName>
    </submittedName>
</protein>
<reference evidence="1" key="2">
    <citation type="submission" date="2025-03" db="EMBL/GenBank/DDBJ databases">
        <authorList>
            <consortium name="ELIXIR-Norway"/>
            <consortium name="Elixir Norway"/>
        </authorList>
    </citation>
    <scope>NUCLEOTIDE SEQUENCE</scope>
</reference>
<accession>A0AC59YP83</accession>
<evidence type="ECO:0000313" key="1">
    <source>
        <dbReference type="EMBL" id="CAM9874883.1"/>
    </source>
</evidence>
<name>A0AC59YP83_RANTA</name>
<sequence length="453" mass="47986">MSCLSGDGSACTCPGQALPAIRTPRPPGPQALGSNSSTFDMRSRPEQPASSLRVSVLKFTPEGSNSKLSPAPPLCQARHHSQRHAITLTTSIITSIHGVTTFINSIITVITNIITVISPCSSCVRGVGRAFPPEASAQPGPREVPACSQHSTSVRLVLCLPGGHAKRPRVTVPFSCPNRPHKRDPNWSPSRTRRAGGTCPSLPLRKHSPSALKGHHELPEASFRSYMQEETQARGIKESRQGHTGWSWGVAPAHHVNPKAQLNSPQRVFKEHAMPQVELSGGRVGGDLSPSSQAQAAATLPSPRRRAGALRQTLCPPAREERGGWSPGLVKEKEGAGLRLPGRERSLTSSDHVIGGDAGLRSHRAVLHDLISWLSPSTAPGAWNQYLLAGPEAPCLPVAPPGSPPQRHRDPPPASRSQAGSQGRSRAAGDPETVKGRRPVLLPSGAPGLCSLP</sequence>